<dbReference type="EMBL" id="BAAAQW010000009">
    <property type="protein sequence ID" value="GAA2202028.1"/>
    <property type="molecule type" value="Genomic_DNA"/>
</dbReference>
<organism evidence="2 3">
    <name type="scientific">Sinomonas flava</name>
    <dbReference type="NCBI Taxonomy" id="496857"/>
    <lineage>
        <taxon>Bacteria</taxon>
        <taxon>Bacillati</taxon>
        <taxon>Actinomycetota</taxon>
        <taxon>Actinomycetes</taxon>
        <taxon>Micrococcales</taxon>
        <taxon>Micrococcaceae</taxon>
        <taxon>Sinomonas</taxon>
    </lineage>
</organism>
<gene>
    <name evidence="2" type="ORF">GCM10009849_28780</name>
</gene>
<feature type="compositionally biased region" description="Gly residues" evidence="1">
    <location>
        <begin position="59"/>
        <end position="70"/>
    </location>
</feature>
<feature type="region of interest" description="Disordered" evidence="1">
    <location>
        <begin position="30"/>
        <end position="129"/>
    </location>
</feature>
<accession>A0ABP5NUR8</accession>
<name>A0ABP5NUR8_9MICC</name>
<sequence>MVRAATLSGSSAAGAVPAGGAVAGVVPAAVGDGVPREDDGGALAGVGPAADVGEPGAEAGEGLGEGGAGDAGDEDADGGADGAGPACGKQPEIGSAASRPRRASARRRFPMGAPFVTGWPRRGRAPAAG</sequence>
<proteinExistence type="predicted"/>
<dbReference type="Proteomes" id="UP001500432">
    <property type="component" value="Unassembled WGS sequence"/>
</dbReference>
<protein>
    <submittedName>
        <fullName evidence="2">Uncharacterized protein</fullName>
    </submittedName>
</protein>
<feature type="compositionally biased region" description="Low complexity" evidence="1">
    <location>
        <begin position="45"/>
        <end position="58"/>
    </location>
</feature>
<feature type="compositionally biased region" description="Basic residues" evidence="1">
    <location>
        <begin position="99"/>
        <end position="109"/>
    </location>
</feature>
<evidence type="ECO:0000313" key="3">
    <source>
        <dbReference type="Proteomes" id="UP001500432"/>
    </source>
</evidence>
<evidence type="ECO:0000256" key="1">
    <source>
        <dbReference type="SAM" id="MobiDB-lite"/>
    </source>
</evidence>
<evidence type="ECO:0000313" key="2">
    <source>
        <dbReference type="EMBL" id="GAA2202028.1"/>
    </source>
</evidence>
<keyword evidence="3" id="KW-1185">Reference proteome</keyword>
<reference evidence="3" key="1">
    <citation type="journal article" date="2019" name="Int. J. Syst. Evol. Microbiol.">
        <title>The Global Catalogue of Microorganisms (GCM) 10K type strain sequencing project: providing services to taxonomists for standard genome sequencing and annotation.</title>
        <authorList>
            <consortium name="The Broad Institute Genomics Platform"/>
            <consortium name="The Broad Institute Genome Sequencing Center for Infectious Disease"/>
            <person name="Wu L."/>
            <person name="Ma J."/>
        </authorList>
    </citation>
    <scope>NUCLEOTIDE SEQUENCE [LARGE SCALE GENOMIC DNA]</scope>
    <source>
        <strain evidence="3">JCM 16034</strain>
    </source>
</reference>
<comment type="caution">
    <text evidence="2">The sequence shown here is derived from an EMBL/GenBank/DDBJ whole genome shotgun (WGS) entry which is preliminary data.</text>
</comment>